<feature type="domain" description="Helicase ATP-binding" evidence="6">
    <location>
        <begin position="50"/>
        <end position="225"/>
    </location>
</feature>
<feature type="compositionally biased region" description="Low complexity" evidence="5">
    <location>
        <begin position="425"/>
        <end position="437"/>
    </location>
</feature>
<keyword evidence="3" id="KW-0347">Helicase</keyword>
<keyword evidence="2" id="KW-0378">Hydrolase</keyword>
<dbReference type="InterPro" id="IPR014001">
    <property type="entry name" value="Helicase_ATP-bd"/>
</dbReference>
<reference evidence="8" key="1">
    <citation type="submission" date="2020-05" db="EMBL/GenBank/DDBJ databases">
        <authorList>
            <person name="Chiriac C."/>
            <person name="Salcher M."/>
            <person name="Ghai R."/>
            <person name="Kavagutti S V."/>
        </authorList>
    </citation>
    <scope>NUCLEOTIDE SEQUENCE</scope>
</reference>
<dbReference type="PROSITE" id="PS51194">
    <property type="entry name" value="HELICASE_CTER"/>
    <property type="match status" value="1"/>
</dbReference>
<name>A0A6J6BM79_9ZZZZ</name>
<feature type="compositionally biased region" description="Basic residues" evidence="5">
    <location>
        <begin position="663"/>
        <end position="672"/>
    </location>
</feature>
<feature type="compositionally biased region" description="Basic and acidic residues" evidence="5">
    <location>
        <begin position="438"/>
        <end position="509"/>
    </location>
</feature>
<dbReference type="SMART" id="SM00487">
    <property type="entry name" value="DEXDc"/>
    <property type="match status" value="1"/>
</dbReference>
<gene>
    <name evidence="8" type="ORF">UFOPK1446_00346</name>
</gene>
<evidence type="ECO:0000259" key="7">
    <source>
        <dbReference type="PROSITE" id="PS51194"/>
    </source>
</evidence>
<dbReference type="GO" id="GO:0005524">
    <property type="term" value="F:ATP binding"/>
    <property type="evidence" value="ECO:0007669"/>
    <property type="project" value="UniProtKB-KW"/>
</dbReference>
<protein>
    <submittedName>
        <fullName evidence="8">Unannotated protein</fullName>
    </submittedName>
</protein>
<dbReference type="InterPro" id="IPR027417">
    <property type="entry name" value="P-loop_NTPase"/>
</dbReference>
<dbReference type="EMBL" id="CAEZSO010000049">
    <property type="protein sequence ID" value="CAB4539824.1"/>
    <property type="molecule type" value="Genomic_DNA"/>
</dbReference>
<feature type="compositionally biased region" description="Low complexity" evidence="5">
    <location>
        <begin position="673"/>
        <end position="690"/>
    </location>
</feature>
<dbReference type="AlphaFoldDB" id="A0A6J6BM79"/>
<feature type="compositionally biased region" description="Basic and acidic residues" evidence="5">
    <location>
        <begin position="604"/>
        <end position="644"/>
    </location>
</feature>
<dbReference type="Pfam" id="PF00271">
    <property type="entry name" value="Helicase_C"/>
    <property type="match status" value="1"/>
</dbReference>
<dbReference type="CDD" id="cd00268">
    <property type="entry name" value="DEADc"/>
    <property type="match status" value="1"/>
</dbReference>
<dbReference type="InterPro" id="IPR050079">
    <property type="entry name" value="DEAD_box_RNA_helicase"/>
</dbReference>
<dbReference type="Gene3D" id="3.40.50.300">
    <property type="entry name" value="P-loop containing nucleotide triphosphate hydrolases"/>
    <property type="match status" value="2"/>
</dbReference>
<proteinExistence type="predicted"/>
<evidence type="ECO:0000259" key="6">
    <source>
        <dbReference type="PROSITE" id="PS51192"/>
    </source>
</evidence>
<dbReference type="SUPFAM" id="SSF52540">
    <property type="entry name" value="P-loop containing nucleoside triphosphate hydrolases"/>
    <property type="match status" value="1"/>
</dbReference>
<evidence type="ECO:0000256" key="3">
    <source>
        <dbReference type="ARBA" id="ARBA00022806"/>
    </source>
</evidence>
<dbReference type="InterPro" id="IPR044742">
    <property type="entry name" value="DEAD/DEAH_RhlB"/>
</dbReference>
<dbReference type="CDD" id="cd18787">
    <property type="entry name" value="SF2_C_DEAD"/>
    <property type="match status" value="1"/>
</dbReference>
<dbReference type="GO" id="GO:0003676">
    <property type="term" value="F:nucleic acid binding"/>
    <property type="evidence" value="ECO:0007669"/>
    <property type="project" value="InterPro"/>
</dbReference>
<dbReference type="GO" id="GO:0005829">
    <property type="term" value="C:cytosol"/>
    <property type="evidence" value="ECO:0007669"/>
    <property type="project" value="TreeGrafter"/>
</dbReference>
<feature type="region of interest" description="Disordered" evidence="5">
    <location>
        <begin position="409"/>
        <end position="690"/>
    </location>
</feature>
<evidence type="ECO:0000256" key="5">
    <source>
        <dbReference type="SAM" id="MobiDB-lite"/>
    </source>
</evidence>
<dbReference type="PANTHER" id="PTHR47959">
    <property type="entry name" value="ATP-DEPENDENT RNA HELICASE RHLE-RELATED"/>
    <property type="match status" value="1"/>
</dbReference>
<dbReference type="GO" id="GO:0003724">
    <property type="term" value="F:RNA helicase activity"/>
    <property type="evidence" value="ECO:0007669"/>
    <property type="project" value="TreeGrafter"/>
</dbReference>
<evidence type="ECO:0000313" key="8">
    <source>
        <dbReference type="EMBL" id="CAB4539824.1"/>
    </source>
</evidence>
<organism evidence="8">
    <name type="scientific">freshwater metagenome</name>
    <dbReference type="NCBI Taxonomy" id="449393"/>
    <lineage>
        <taxon>unclassified sequences</taxon>
        <taxon>metagenomes</taxon>
        <taxon>ecological metagenomes</taxon>
    </lineage>
</organism>
<feature type="compositionally biased region" description="Basic and acidic residues" evidence="5">
    <location>
        <begin position="522"/>
        <end position="594"/>
    </location>
</feature>
<dbReference type="InterPro" id="IPR011545">
    <property type="entry name" value="DEAD/DEAH_box_helicase_dom"/>
</dbReference>
<evidence type="ECO:0000256" key="4">
    <source>
        <dbReference type="ARBA" id="ARBA00022840"/>
    </source>
</evidence>
<accession>A0A6J6BM79</accession>
<evidence type="ECO:0000256" key="1">
    <source>
        <dbReference type="ARBA" id="ARBA00022741"/>
    </source>
</evidence>
<feature type="domain" description="Helicase C-terminal" evidence="7">
    <location>
        <begin position="252"/>
        <end position="399"/>
    </location>
</feature>
<keyword evidence="1" id="KW-0547">Nucleotide-binding</keyword>
<dbReference type="PANTHER" id="PTHR47959:SF13">
    <property type="entry name" value="ATP-DEPENDENT RNA HELICASE RHLE"/>
    <property type="match status" value="1"/>
</dbReference>
<feature type="compositionally biased region" description="Polar residues" evidence="5">
    <location>
        <begin position="510"/>
        <end position="519"/>
    </location>
</feature>
<dbReference type="GO" id="GO:0016787">
    <property type="term" value="F:hydrolase activity"/>
    <property type="evidence" value="ECO:0007669"/>
    <property type="project" value="UniProtKB-KW"/>
</dbReference>
<keyword evidence="4" id="KW-0067">ATP-binding</keyword>
<evidence type="ECO:0000256" key="2">
    <source>
        <dbReference type="ARBA" id="ARBA00022801"/>
    </source>
</evidence>
<sequence>MSTHASSTLVSPAPTNSQPSFADLGVPDALVERLALDGIITAFPIQAATLPDSLQGRDVLGRGRTGSGKTLAFSLALINSLLESPAPREQYSPRALVLLPTRELAQQVADVIAPLAKAVRMRVASVYGGVGYGPQINALRNGVDIVIACPGRLEDLIENGQCQLDFVQVTVLDEADHMADLGFLPAVKRLLELTPEGGQRLLFSATLDKGVDQIVRKYLQNPITHAVDPNDSDMPIMTHHVFSVTGGEKAEVIRQLVSGEGKTVAFTRTKHGAKNLARRLTESGIPAVELHGNLSQAVRAKNLARFSTGKVRVLVATDIAARGIHVDDVALVLHVDPPEEHKAYVHRSGRTARAGAEGIVVTMATPAQHGSVKSLMKLAGIKPFMRPVKPGDEAITDISGPRAELIHTAYVEEPEPAPRRDRASRSSGQGSARPSSRSGDRSRAPREASRPRRDDARPSSSRPRRDDAAPARRDNFAPSRRDNGAPARRDDRPVRDESRTSSRPARDSRTSSGRPTRSYESGADRTARSYESRDSRPSRGSDDRSSRDSRPARSYESRDARPTRGNDDRPRRDDSRSTSRPSRDDRPRRDDARGTSKRSTGSRSESDRPRSERPTSDRPRSDRPRSDRPRSDRPTSGKTAESRAAKPRARGPKKAPGAGVTPRTKKVHRKGPSSRGAAPAATRGTGTRSR</sequence>
<dbReference type="SMART" id="SM00490">
    <property type="entry name" value="HELICc"/>
    <property type="match status" value="1"/>
</dbReference>
<dbReference type="Pfam" id="PF00270">
    <property type="entry name" value="DEAD"/>
    <property type="match status" value="1"/>
</dbReference>
<dbReference type="PROSITE" id="PS51192">
    <property type="entry name" value="HELICASE_ATP_BIND_1"/>
    <property type="match status" value="1"/>
</dbReference>
<dbReference type="InterPro" id="IPR001650">
    <property type="entry name" value="Helicase_C-like"/>
</dbReference>